<dbReference type="Proteomes" id="UP001464378">
    <property type="component" value="Unassembled WGS sequence"/>
</dbReference>
<evidence type="ECO:0000256" key="1">
    <source>
        <dbReference type="SAM" id="Phobius"/>
    </source>
</evidence>
<sequence length="130" mass="13621">MKKSFADRNFGFYILLAAAFIALAGAILYLALDGGDRTFTILGFLLALAGAVSTILAVLTRLKFAPLVPTALYAAASALVLRLALPSLSDLWNKVNFIGGNAVLGMTFAGVFLLCAVLGTVSCFTGTEKR</sequence>
<proteinExistence type="predicted"/>
<feature type="transmembrane region" description="Helical" evidence="1">
    <location>
        <begin position="12"/>
        <end position="32"/>
    </location>
</feature>
<dbReference type="EMBL" id="JBBMFK010000038">
    <property type="protein sequence ID" value="MEQ2444967.1"/>
    <property type="molecule type" value="Genomic_DNA"/>
</dbReference>
<feature type="transmembrane region" description="Helical" evidence="1">
    <location>
        <begin position="38"/>
        <end position="59"/>
    </location>
</feature>
<comment type="caution">
    <text evidence="2">The sequence shown here is derived from an EMBL/GenBank/DDBJ whole genome shotgun (WGS) entry which is preliminary data.</text>
</comment>
<keyword evidence="1" id="KW-0812">Transmembrane</keyword>
<protein>
    <submittedName>
        <fullName evidence="2">Uncharacterized protein</fullName>
    </submittedName>
</protein>
<evidence type="ECO:0000313" key="3">
    <source>
        <dbReference type="Proteomes" id="UP001464378"/>
    </source>
</evidence>
<keyword evidence="1" id="KW-1133">Transmembrane helix</keyword>
<organism evidence="2 3">
    <name type="scientific">Pseudoflavonifractor intestinihominis</name>
    <dbReference type="NCBI Taxonomy" id="3133171"/>
    <lineage>
        <taxon>Bacteria</taxon>
        <taxon>Bacillati</taxon>
        <taxon>Bacillota</taxon>
        <taxon>Clostridia</taxon>
        <taxon>Eubacteriales</taxon>
        <taxon>Oscillospiraceae</taxon>
        <taxon>Pseudoflavonifractor</taxon>
    </lineage>
</organism>
<keyword evidence="3" id="KW-1185">Reference proteome</keyword>
<feature type="transmembrane region" description="Helical" evidence="1">
    <location>
        <begin position="97"/>
        <end position="124"/>
    </location>
</feature>
<dbReference type="RefSeq" id="WP_349232630.1">
    <property type="nucleotide sequence ID" value="NZ_JBBMFK010000038.1"/>
</dbReference>
<accession>A0ABV1ECB5</accession>
<evidence type="ECO:0000313" key="2">
    <source>
        <dbReference type="EMBL" id="MEQ2444967.1"/>
    </source>
</evidence>
<reference evidence="2 3" key="1">
    <citation type="submission" date="2024-03" db="EMBL/GenBank/DDBJ databases">
        <title>Human intestinal bacterial collection.</title>
        <authorList>
            <person name="Pauvert C."/>
            <person name="Hitch T.C.A."/>
            <person name="Clavel T."/>
        </authorList>
    </citation>
    <scope>NUCLEOTIDE SEQUENCE [LARGE SCALE GENOMIC DNA]</scope>
    <source>
        <strain evidence="2 3">CLA-AP-H29</strain>
    </source>
</reference>
<gene>
    <name evidence="2" type="ORF">WMO64_16055</name>
</gene>
<keyword evidence="1" id="KW-0472">Membrane</keyword>
<name>A0ABV1ECB5_9FIRM</name>